<reference evidence="1" key="1">
    <citation type="submission" date="2021-03" db="UniProtKB">
        <authorList>
            <consortium name="EnsemblPlants"/>
        </authorList>
    </citation>
    <scope>IDENTIFICATION</scope>
</reference>
<keyword evidence="2" id="KW-1185">Reference proteome</keyword>
<dbReference type="EnsemblPlants" id="evm.model.10.1453">
    <property type="protein sequence ID" value="cds.evm.model.10.1453"/>
    <property type="gene ID" value="evm.TU.10.1453"/>
</dbReference>
<evidence type="ECO:0000313" key="1">
    <source>
        <dbReference type="EnsemblPlants" id="cds.evm.model.10.1453"/>
    </source>
</evidence>
<sequence length="136" mass="15414">MLTTRPFLFSLNPRKPNLETMTPNPRNPTLNDLSSRFFPLISFTRIQSLIPPWNPSDSENPPISHLSPLAGLTVNGLGLLLRPGRSLTWKVPDVDKLAKEWSRVLGDPLTEDEVSQLVERYLHNDCSWQINLGDEI</sequence>
<name>A0A803QJS3_CANSA</name>
<dbReference type="EMBL" id="UZAU01000821">
    <property type="status" value="NOT_ANNOTATED_CDS"/>
    <property type="molecule type" value="Genomic_DNA"/>
</dbReference>
<accession>A0A803QJS3</accession>
<organism evidence="1 2">
    <name type="scientific">Cannabis sativa</name>
    <name type="common">Hemp</name>
    <name type="synonym">Marijuana</name>
    <dbReference type="NCBI Taxonomy" id="3483"/>
    <lineage>
        <taxon>Eukaryota</taxon>
        <taxon>Viridiplantae</taxon>
        <taxon>Streptophyta</taxon>
        <taxon>Embryophyta</taxon>
        <taxon>Tracheophyta</taxon>
        <taxon>Spermatophyta</taxon>
        <taxon>Magnoliopsida</taxon>
        <taxon>eudicotyledons</taxon>
        <taxon>Gunneridae</taxon>
        <taxon>Pentapetalae</taxon>
        <taxon>rosids</taxon>
        <taxon>fabids</taxon>
        <taxon>Rosales</taxon>
        <taxon>Cannabaceae</taxon>
        <taxon>Cannabis</taxon>
    </lineage>
</organism>
<dbReference type="Gramene" id="evm.model.10.1453">
    <property type="protein sequence ID" value="cds.evm.model.10.1453"/>
    <property type="gene ID" value="evm.TU.10.1453"/>
</dbReference>
<dbReference type="Proteomes" id="UP000596661">
    <property type="component" value="Unassembled WGS sequence"/>
</dbReference>
<protein>
    <submittedName>
        <fullName evidence="1">Uncharacterized protein</fullName>
    </submittedName>
</protein>
<evidence type="ECO:0000313" key="2">
    <source>
        <dbReference type="Proteomes" id="UP000596661"/>
    </source>
</evidence>
<proteinExistence type="predicted"/>
<dbReference type="AlphaFoldDB" id="A0A803QJS3"/>